<feature type="domain" description="DUF7745" evidence="1">
    <location>
        <begin position="1"/>
        <end position="83"/>
    </location>
</feature>
<evidence type="ECO:0000313" key="2">
    <source>
        <dbReference type="EMBL" id="BAT78871.1"/>
    </source>
</evidence>
<sequence>MGIRCCINYNPVLAQRRFGRPMRGSPTPASLAMLQIYYEEGTFVEVLHQVSNAWGNIVRAERDPIPWTIGEGIPYSHWIAERVRE</sequence>
<proteinExistence type="predicted"/>
<dbReference type="EMBL" id="AP015035">
    <property type="protein sequence ID" value="BAT78871.1"/>
    <property type="molecule type" value="Genomic_DNA"/>
</dbReference>
<protein>
    <recommendedName>
        <fullName evidence="1">DUF7745 domain-containing protein</fullName>
    </recommendedName>
</protein>
<dbReference type="InterPro" id="IPR056647">
    <property type="entry name" value="DUF7745"/>
</dbReference>
<reference evidence="2 3" key="1">
    <citation type="journal article" date="2015" name="Sci. Rep.">
        <title>The power of single molecule real-time sequencing technology in the de novo assembly of a eukaryotic genome.</title>
        <authorList>
            <person name="Sakai H."/>
            <person name="Naito K."/>
            <person name="Ogiso-Tanaka E."/>
            <person name="Takahashi Y."/>
            <person name="Iseki K."/>
            <person name="Muto C."/>
            <person name="Satou K."/>
            <person name="Teruya K."/>
            <person name="Shiroma A."/>
            <person name="Shimoji M."/>
            <person name="Hirano T."/>
            <person name="Itoh T."/>
            <person name="Kaga A."/>
            <person name="Tomooka N."/>
        </authorList>
    </citation>
    <scope>NUCLEOTIDE SEQUENCE [LARGE SCALE GENOMIC DNA]</scope>
    <source>
        <strain evidence="3">cv. Shumari</strain>
    </source>
</reference>
<dbReference type="Proteomes" id="UP000291084">
    <property type="component" value="Chromosome 2"/>
</dbReference>
<name>A0A0S3RE64_PHAAN</name>
<evidence type="ECO:0000259" key="1">
    <source>
        <dbReference type="Pfam" id="PF24924"/>
    </source>
</evidence>
<dbReference type="AlphaFoldDB" id="A0A0S3RE64"/>
<keyword evidence="3" id="KW-1185">Reference proteome</keyword>
<organism evidence="2 3">
    <name type="scientific">Vigna angularis var. angularis</name>
    <dbReference type="NCBI Taxonomy" id="157739"/>
    <lineage>
        <taxon>Eukaryota</taxon>
        <taxon>Viridiplantae</taxon>
        <taxon>Streptophyta</taxon>
        <taxon>Embryophyta</taxon>
        <taxon>Tracheophyta</taxon>
        <taxon>Spermatophyta</taxon>
        <taxon>Magnoliopsida</taxon>
        <taxon>eudicotyledons</taxon>
        <taxon>Gunneridae</taxon>
        <taxon>Pentapetalae</taxon>
        <taxon>rosids</taxon>
        <taxon>fabids</taxon>
        <taxon>Fabales</taxon>
        <taxon>Fabaceae</taxon>
        <taxon>Papilionoideae</taxon>
        <taxon>50 kb inversion clade</taxon>
        <taxon>NPAAA clade</taxon>
        <taxon>indigoferoid/millettioid clade</taxon>
        <taxon>Phaseoleae</taxon>
        <taxon>Vigna</taxon>
    </lineage>
</organism>
<gene>
    <name evidence="2" type="primary">Vigan.02G162400</name>
    <name evidence="2" type="ORF">VIGAN_02162400</name>
</gene>
<dbReference type="Pfam" id="PF24924">
    <property type="entry name" value="DUF7745"/>
    <property type="match status" value="1"/>
</dbReference>
<evidence type="ECO:0000313" key="3">
    <source>
        <dbReference type="Proteomes" id="UP000291084"/>
    </source>
</evidence>
<accession>A0A0S3RE64</accession>